<proteinExistence type="predicted"/>
<reference evidence="1" key="1">
    <citation type="submission" date="2023-05" db="EMBL/GenBank/DDBJ databases">
        <authorList>
            <person name="Stuckert A."/>
        </authorList>
    </citation>
    <scope>NUCLEOTIDE SEQUENCE</scope>
</reference>
<evidence type="ECO:0000313" key="1">
    <source>
        <dbReference type="EMBL" id="CAI9620764.1"/>
    </source>
</evidence>
<feature type="non-terminal residue" evidence="1">
    <location>
        <position position="1"/>
    </location>
</feature>
<organism evidence="1 2">
    <name type="scientific">Staurois parvus</name>
    <dbReference type="NCBI Taxonomy" id="386267"/>
    <lineage>
        <taxon>Eukaryota</taxon>
        <taxon>Metazoa</taxon>
        <taxon>Chordata</taxon>
        <taxon>Craniata</taxon>
        <taxon>Vertebrata</taxon>
        <taxon>Euteleostomi</taxon>
        <taxon>Amphibia</taxon>
        <taxon>Batrachia</taxon>
        <taxon>Anura</taxon>
        <taxon>Neobatrachia</taxon>
        <taxon>Ranoidea</taxon>
        <taxon>Ranidae</taxon>
        <taxon>Staurois</taxon>
    </lineage>
</organism>
<accession>A0ABN9HHZ2</accession>
<dbReference type="Proteomes" id="UP001162483">
    <property type="component" value="Unassembled WGS sequence"/>
</dbReference>
<comment type="caution">
    <text evidence="1">The sequence shown here is derived from an EMBL/GenBank/DDBJ whole genome shotgun (WGS) entry which is preliminary data.</text>
</comment>
<evidence type="ECO:0000313" key="2">
    <source>
        <dbReference type="Proteomes" id="UP001162483"/>
    </source>
</evidence>
<protein>
    <submittedName>
        <fullName evidence="1">Uncharacterized protein</fullName>
    </submittedName>
</protein>
<dbReference type="EMBL" id="CATNWA010020990">
    <property type="protein sequence ID" value="CAI9620764.1"/>
    <property type="molecule type" value="Genomic_DNA"/>
</dbReference>
<sequence length="57" mass="6518">PIWPIYINGLTGAVQERWTFINGLHIHCLCELPGRARHRDPVPAVSREHRLLYGTSV</sequence>
<keyword evidence="2" id="KW-1185">Reference proteome</keyword>
<name>A0ABN9HHZ2_9NEOB</name>
<gene>
    <name evidence="1" type="ORF">SPARVUS_LOCUS16026242</name>
</gene>